<proteinExistence type="predicted"/>
<dbReference type="KEGG" id="soy:115882057"/>
<name>A0A6J2XYA7_SITOR</name>
<sequence>MKLCVVLCLVLVEIYSSISLKIPEETQHATCNVFTKDIEASAKATVTRKLKGVCSSSNNINVGFVRIYTMYFLGDLKKYFTQLQQNILFELEAIKSALGIVQSHKYKKLEFSKKSFTSNEEAANDFVEYLDDLDDGQHTVTHNKNEKILKKLNEEMSMYNDTIVESTEGDLYFYYWKITEINKLLKKTDIYVSSPNFSVLGHIVKINFYPNYLNTYIGIVLKPESNSFLKKHKIIFLGQTYTENQISSNILYSMGNDNIFTIEHAMLDQNFIEFIIF</sequence>
<keyword evidence="2" id="KW-1185">Reference proteome</keyword>
<accession>A0A6J2XYA7</accession>
<evidence type="ECO:0000313" key="2">
    <source>
        <dbReference type="Proteomes" id="UP000504635"/>
    </source>
</evidence>
<feature type="signal peptide" evidence="1">
    <location>
        <begin position="1"/>
        <end position="19"/>
    </location>
</feature>
<reference evidence="3" key="1">
    <citation type="submission" date="2025-08" db="UniProtKB">
        <authorList>
            <consortium name="RefSeq"/>
        </authorList>
    </citation>
    <scope>IDENTIFICATION</scope>
    <source>
        <tissue evidence="3">Gonads</tissue>
    </source>
</reference>
<evidence type="ECO:0000313" key="3">
    <source>
        <dbReference type="RefSeq" id="XP_030755740.1"/>
    </source>
</evidence>
<dbReference type="OrthoDB" id="6475149at2759"/>
<dbReference type="AlphaFoldDB" id="A0A6J2XYA7"/>
<organism evidence="2 3">
    <name type="scientific">Sitophilus oryzae</name>
    <name type="common">Rice weevil</name>
    <name type="synonym">Curculio oryzae</name>
    <dbReference type="NCBI Taxonomy" id="7048"/>
    <lineage>
        <taxon>Eukaryota</taxon>
        <taxon>Metazoa</taxon>
        <taxon>Ecdysozoa</taxon>
        <taxon>Arthropoda</taxon>
        <taxon>Hexapoda</taxon>
        <taxon>Insecta</taxon>
        <taxon>Pterygota</taxon>
        <taxon>Neoptera</taxon>
        <taxon>Endopterygota</taxon>
        <taxon>Coleoptera</taxon>
        <taxon>Polyphaga</taxon>
        <taxon>Cucujiformia</taxon>
        <taxon>Curculionidae</taxon>
        <taxon>Dryophthorinae</taxon>
        <taxon>Sitophilus</taxon>
    </lineage>
</organism>
<protein>
    <submittedName>
        <fullName evidence="3">Uncharacterized protein LOC115882057</fullName>
    </submittedName>
</protein>
<gene>
    <name evidence="3" type="primary">LOC115882057</name>
</gene>
<dbReference type="RefSeq" id="XP_030755740.1">
    <property type="nucleotide sequence ID" value="XM_030899880.1"/>
</dbReference>
<dbReference type="Proteomes" id="UP000504635">
    <property type="component" value="Unplaced"/>
</dbReference>
<keyword evidence="1" id="KW-0732">Signal</keyword>
<dbReference type="GeneID" id="115882057"/>
<dbReference type="InParanoid" id="A0A6J2XYA7"/>
<feature type="chain" id="PRO_5026988595" evidence="1">
    <location>
        <begin position="20"/>
        <end position="277"/>
    </location>
</feature>
<evidence type="ECO:0000256" key="1">
    <source>
        <dbReference type="SAM" id="SignalP"/>
    </source>
</evidence>